<dbReference type="OrthoDB" id="2640833at2759"/>
<feature type="compositionally biased region" description="Polar residues" evidence="1">
    <location>
        <begin position="1"/>
        <end position="23"/>
    </location>
</feature>
<organism evidence="2 3">
    <name type="scientific">Boletus reticuloceps</name>
    <dbReference type="NCBI Taxonomy" id="495285"/>
    <lineage>
        <taxon>Eukaryota</taxon>
        <taxon>Fungi</taxon>
        <taxon>Dikarya</taxon>
        <taxon>Basidiomycota</taxon>
        <taxon>Agaricomycotina</taxon>
        <taxon>Agaricomycetes</taxon>
        <taxon>Agaricomycetidae</taxon>
        <taxon>Boletales</taxon>
        <taxon>Boletineae</taxon>
        <taxon>Boletaceae</taxon>
        <taxon>Boletoideae</taxon>
        <taxon>Boletus</taxon>
    </lineage>
</organism>
<name>A0A8I3A9P8_9AGAM</name>
<evidence type="ECO:0000256" key="1">
    <source>
        <dbReference type="SAM" id="MobiDB-lite"/>
    </source>
</evidence>
<feature type="region of interest" description="Disordered" evidence="1">
    <location>
        <begin position="1"/>
        <end position="75"/>
    </location>
</feature>
<comment type="caution">
    <text evidence="2">The sequence shown here is derived from an EMBL/GenBank/DDBJ whole genome shotgun (WGS) entry which is preliminary data.</text>
</comment>
<proteinExistence type="predicted"/>
<gene>
    <name evidence="2" type="ORF">JVT61DRAFT_3718</name>
</gene>
<dbReference type="AlphaFoldDB" id="A0A8I3A9P8"/>
<feature type="region of interest" description="Disordered" evidence="1">
    <location>
        <begin position="101"/>
        <end position="126"/>
    </location>
</feature>
<feature type="compositionally biased region" description="Low complexity" evidence="1">
    <location>
        <begin position="59"/>
        <end position="75"/>
    </location>
</feature>
<feature type="compositionally biased region" description="Polar residues" evidence="1">
    <location>
        <begin position="45"/>
        <end position="58"/>
    </location>
</feature>
<sequence>MHYQRSRYSSRLPSDQPLNQAHSQSHDDNVRTHRQCNPALDNDEGTSINDATQQNQHASNQPSDSAPSQPSLPAQLPQNVVGVHRRGNCAPHLPSNSQLLAAGQQQQALSTTSATLNHGDGQDRPSVDLQVSPVTERSELWQLQHYDPPTRNVIERKKQFSHCDAASIDPFPAHAGFNFKAIEYIDEAIVERRSRGLIISDGKPPCLGLRYSFSWLDFVRLVATASIRYIQARA</sequence>
<dbReference type="EMBL" id="JAGFBS010000016">
    <property type="protein sequence ID" value="KAG6374961.1"/>
    <property type="molecule type" value="Genomic_DNA"/>
</dbReference>
<evidence type="ECO:0000313" key="3">
    <source>
        <dbReference type="Proteomes" id="UP000683000"/>
    </source>
</evidence>
<evidence type="ECO:0000313" key="2">
    <source>
        <dbReference type="EMBL" id="KAG6374961.1"/>
    </source>
</evidence>
<protein>
    <submittedName>
        <fullName evidence="2">Uncharacterized protein</fullName>
    </submittedName>
</protein>
<accession>A0A8I3A9P8</accession>
<reference evidence="2" key="1">
    <citation type="submission" date="2021-03" db="EMBL/GenBank/DDBJ databases">
        <title>Evolutionary innovations through gain and loss of genes in the ectomycorrhizal Boletales.</title>
        <authorList>
            <person name="Wu G."/>
            <person name="Miyauchi S."/>
            <person name="Morin E."/>
            <person name="Yang Z.-L."/>
            <person name="Xu J."/>
            <person name="Martin F.M."/>
        </authorList>
    </citation>
    <scope>NUCLEOTIDE SEQUENCE</scope>
    <source>
        <strain evidence="2">BR01</strain>
    </source>
</reference>
<feature type="compositionally biased region" description="Low complexity" evidence="1">
    <location>
        <begin position="101"/>
        <end position="116"/>
    </location>
</feature>
<keyword evidence="3" id="KW-1185">Reference proteome</keyword>
<dbReference type="Proteomes" id="UP000683000">
    <property type="component" value="Unassembled WGS sequence"/>
</dbReference>